<dbReference type="EMBL" id="LCRH01000026">
    <property type="protein sequence ID" value="KKW32501.1"/>
    <property type="molecule type" value="Genomic_DNA"/>
</dbReference>
<name>A0A0G1XNI6_9BACT</name>
<comment type="caution">
    <text evidence="2">The sequence shown here is derived from an EMBL/GenBank/DDBJ whole genome shotgun (WGS) entry which is preliminary data.</text>
</comment>
<dbReference type="InterPro" id="IPR047655">
    <property type="entry name" value="Transpos_IS630-like"/>
</dbReference>
<dbReference type="Pfam" id="PF13358">
    <property type="entry name" value="DDE_3"/>
    <property type="match status" value="1"/>
</dbReference>
<reference evidence="2 3" key="1">
    <citation type="journal article" date="2015" name="Nature">
        <title>rRNA introns, odd ribosomes, and small enigmatic genomes across a large radiation of phyla.</title>
        <authorList>
            <person name="Brown C.T."/>
            <person name="Hug L.A."/>
            <person name="Thomas B.C."/>
            <person name="Sharon I."/>
            <person name="Castelle C.J."/>
            <person name="Singh A."/>
            <person name="Wilkins M.J."/>
            <person name="Williams K.H."/>
            <person name="Banfield J.F."/>
        </authorList>
    </citation>
    <scope>NUCLEOTIDE SEQUENCE [LARGE SCALE GENOMIC DNA]</scope>
</reference>
<sequence length="146" mass="16833">MNDKNTILLTADEMILTTKTTTQKVWLPQGETVRVEVANSSIERRQVYGFLNVKTGHEHAFKTMKQNMVVTAGVLKEVRACYPNKKIVLLWDNAGWHKGSVVKEFIAQDGNIEIIHFPKYAPEENPQEHVWKRGRSETTHNRFIDD</sequence>
<accession>A0A0G1XNI6</accession>
<dbReference type="Proteomes" id="UP000034054">
    <property type="component" value="Unassembled WGS sequence"/>
</dbReference>
<gene>
    <name evidence="2" type="ORF">UY76_C0026G0001</name>
</gene>
<dbReference type="AlphaFoldDB" id="A0A0G1XNI6"/>
<feature type="non-terminal residue" evidence="2">
    <location>
        <position position="146"/>
    </location>
</feature>
<dbReference type="InterPro" id="IPR038717">
    <property type="entry name" value="Tc1-like_DDE_dom"/>
</dbReference>
<evidence type="ECO:0000313" key="2">
    <source>
        <dbReference type="EMBL" id="KKW32501.1"/>
    </source>
</evidence>
<protein>
    <recommendedName>
        <fullName evidence="1">Tc1-like transposase DDE domain-containing protein</fullName>
    </recommendedName>
</protein>
<dbReference type="Gene3D" id="3.30.420.10">
    <property type="entry name" value="Ribonuclease H-like superfamily/Ribonuclease H"/>
    <property type="match status" value="1"/>
</dbReference>
<proteinExistence type="predicted"/>
<evidence type="ECO:0000313" key="3">
    <source>
        <dbReference type="Proteomes" id="UP000034054"/>
    </source>
</evidence>
<dbReference type="GO" id="GO:0003676">
    <property type="term" value="F:nucleic acid binding"/>
    <property type="evidence" value="ECO:0007669"/>
    <property type="project" value="InterPro"/>
</dbReference>
<dbReference type="NCBIfam" id="NF033545">
    <property type="entry name" value="transpos_IS630"/>
    <property type="match status" value="1"/>
</dbReference>
<dbReference type="InterPro" id="IPR036397">
    <property type="entry name" value="RNaseH_sf"/>
</dbReference>
<organism evidence="2 3">
    <name type="scientific">Candidatus Uhrbacteria bacterium GW2011_GWA2_52_8d</name>
    <dbReference type="NCBI Taxonomy" id="1618979"/>
    <lineage>
        <taxon>Bacteria</taxon>
        <taxon>Candidatus Uhriibacteriota</taxon>
    </lineage>
</organism>
<feature type="domain" description="Tc1-like transposase DDE" evidence="1">
    <location>
        <begin position="9"/>
        <end position="145"/>
    </location>
</feature>
<evidence type="ECO:0000259" key="1">
    <source>
        <dbReference type="Pfam" id="PF13358"/>
    </source>
</evidence>